<evidence type="ECO:0000259" key="1">
    <source>
        <dbReference type="PROSITE" id="PS50883"/>
    </source>
</evidence>
<dbReference type="Proteomes" id="UP000051733">
    <property type="component" value="Unassembled WGS sequence"/>
</dbReference>
<dbReference type="Pfam" id="PF00563">
    <property type="entry name" value="EAL"/>
    <property type="match status" value="1"/>
</dbReference>
<evidence type="ECO:0000313" key="3">
    <source>
        <dbReference type="Proteomes" id="UP000051733"/>
    </source>
</evidence>
<dbReference type="InterPro" id="IPR050706">
    <property type="entry name" value="Cyclic-di-GMP_PDE-like"/>
</dbReference>
<dbReference type="GO" id="GO:0071111">
    <property type="term" value="F:cyclic-guanylate-specific phosphodiesterase activity"/>
    <property type="evidence" value="ECO:0007669"/>
    <property type="project" value="InterPro"/>
</dbReference>
<dbReference type="PATRIC" id="fig|1423813.3.peg.301"/>
<dbReference type="InterPro" id="IPR035919">
    <property type="entry name" value="EAL_sf"/>
</dbReference>
<reference evidence="2 3" key="1">
    <citation type="journal article" date="2015" name="Genome Announc.">
        <title>Expanding the biotechnology potential of lactobacilli through comparative genomics of 213 strains and associated genera.</title>
        <authorList>
            <person name="Sun Z."/>
            <person name="Harris H.M."/>
            <person name="McCann A."/>
            <person name="Guo C."/>
            <person name="Argimon S."/>
            <person name="Zhang W."/>
            <person name="Yang X."/>
            <person name="Jeffery I.B."/>
            <person name="Cooney J.C."/>
            <person name="Kagawa T.F."/>
            <person name="Liu W."/>
            <person name="Song Y."/>
            <person name="Salvetti E."/>
            <person name="Wrobel A."/>
            <person name="Rasinkangas P."/>
            <person name="Parkhill J."/>
            <person name="Rea M.C."/>
            <person name="O'Sullivan O."/>
            <person name="Ritari J."/>
            <person name="Douillard F.P."/>
            <person name="Paul Ross R."/>
            <person name="Yang R."/>
            <person name="Briner A.E."/>
            <person name="Felis G.E."/>
            <person name="de Vos W.M."/>
            <person name="Barrangou R."/>
            <person name="Klaenhammer T.R."/>
            <person name="Caufield P.W."/>
            <person name="Cui Y."/>
            <person name="Zhang H."/>
            <person name="O'Toole P.W."/>
        </authorList>
    </citation>
    <scope>NUCLEOTIDE SEQUENCE [LARGE SCALE GENOMIC DNA]</scope>
    <source>
        <strain evidence="2 3">DSM 20634</strain>
    </source>
</reference>
<organism evidence="2 3">
    <name type="scientific">Paucilactobacillus vaccinostercus DSM 20634</name>
    <dbReference type="NCBI Taxonomy" id="1423813"/>
    <lineage>
        <taxon>Bacteria</taxon>
        <taxon>Bacillati</taxon>
        <taxon>Bacillota</taxon>
        <taxon>Bacilli</taxon>
        <taxon>Lactobacillales</taxon>
        <taxon>Lactobacillaceae</taxon>
        <taxon>Paucilactobacillus</taxon>
    </lineage>
</organism>
<feature type="domain" description="EAL" evidence="1">
    <location>
        <begin position="1"/>
        <end position="220"/>
    </location>
</feature>
<keyword evidence="3" id="KW-1185">Reference proteome</keyword>
<dbReference type="EMBL" id="AYYY01000061">
    <property type="protein sequence ID" value="KRM60810.1"/>
    <property type="molecule type" value="Genomic_DNA"/>
</dbReference>
<dbReference type="PANTHER" id="PTHR33121">
    <property type="entry name" value="CYCLIC DI-GMP PHOSPHODIESTERASE PDEF"/>
    <property type="match status" value="1"/>
</dbReference>
<dbReference type="PROSITE" id="PS50883">
    <property type="entry name" value="EAL"/>
    <property type="match status" value="1"/>
</dbReference>
<dbReference type="InterPro" id="IPR001633">
    <property type="entry name" value="EAL_dom"/>
</dbReference>
<dbReference type="STRING" id="1423813.FC26_GL000292"/>
<dbReference type="SMART" id="SM00052">
    <property type="entry name" value="EAL"/>
    <property type="match status" value="1"/>
</dbReference>
<sequence length="220" mass="25698">MYSFYGQPKFKINAQQPMGYELFIREWTAGQWQLPQNFNTITSTTLERLLCQVIKKMPANIEMLSFNLEQNQFIQPEFMAMVARVQQQTSIRIFTELTERLAPGVSEAEIIAAAQRFHDQGLLVCIDDVGTGQNTPNMVLKMNAYIDEYKFAFQNFRPFEHIAEIADELDFWYNLAHREHKMLALEGLETEEDLETVKRDYPCDVIQGYYTGRPEFLVQD</sequence>
<protein>
    <submittedName>
        <fullName evidence="2">C-di-GMP-specific phosphodiesterase</fullName>
    </submittedName>
</protein>
<dbReference type="Gene3D" id="3.20.20.450">
    <property type="entry name" value="EAL domain"/>
    <property type="match status" value="1"/>
</dbReference>
<dbReference type="PANTHER" id="PTHR33121:SF70">
    <property type="entry name" value="SIGNALING PROTEIN YKOW"/>
    <property type="match status" value="1"/>
</dbReference>
<name>A0A0R2A2T8_9LACO</name>
<dbReference type="RefSeq" id="WP_057780070.1">
    <property type="nucleotide sequence ID" value="NZ_AYYY01000061.1"/>
</dbReference>
<accession>A0A0R2A2T8</accession>
<dbReference type="OrthoDB" id="2315942at2"/>
<proteinExistence type="predicted"/>
<comment type="caution">
    <text evidence="2">The sequence shown here is derived from an EMBL/GenBank/DDBJ whole genome shotgun (WGS) entry which is preliminary data.</text>
</comment>
<dbReference type="SUPFAM" id="SSF141868">
    <property type="entry name" value="EAL domain-like"/>
    <property type="match status" value="1"/>
</dbReference>
<evidence type="ECO:0000313" key="2">
    <source>
        <dbReference type="EMBL" id="KRM60810.1"/>
    </source>
</evidence>
<dbReference type="AlphaFoldDB" id="A0A0R2A2T8"/>
<gene>
    <name evidence="2" type="ORF">FC26_GL000292</name>
</gene>